<dbReference type="Proteomes" id="UP000237423">
    <property type="component" value="Unassembled WGS sequence"/>
</dbReference>
<dbReference type="AlphaFoldDB" id="A0A2S5CR12"/>
<gene>
    <name evidence="2" type="ORF">AADEFJLK_00289</name>
</gene>
<evidence type="ECO:0000256" key="1">
    <source>
        <dbReference type="SAM" id="MobiDB-lite"/>
    </source>
</evidence>
<evidence type="ECO:0000313" key="3">
    <source>
        <dbReference type="Proteomes" id="UP000237423"/>
    </source>
</evidence>
<feature type="region of interest" description="Disordered" evidence="1">
    <location>
        <begin position="21"/>
        <end position="52"/>
    </location>
</feature>
<organism evidence="2 3">
    <name type="scientific">Methylovulum psychrotolerans</name>
    <dbReference type="NCBI Taxonomy" id="1704499"/>
    <lineage>
        <taxon>Bacteria</taxon>
        <taxon>Pseudomonadati</taxon>
        <taxon>Pseudomonadota</taxon>
        <taxon>Gammaproteobacteria</taxon>
        <taxon>Methylococcales</taxon>
        <taxon>Methylococcaceae</taxon>
        <taxon>Methylovulum</taxon>
    </lineage>
</organism>
<evidence type="ECO:0000313" key="2">
    <source>
        <dbReference type="EMBL" id="POZ53271.1"/>
    </source>
</evidence>
<accession>A0A2S5CR12</accession>
<protein>
    <submittedName>
        <fullName evidence="2">Uncharacterized protein</fullName>
    </submittedName>
</protein>
<sequence>MEATMVIAIVSILVFLTKISANEKTPANTGRDEDLIDHEGDRETPENDSEKP</sequence>
<feature type="compositionally biased region" description="Basic and acidic residues" evidence="1">
    <location>
        <begin position="30"/>
        <end position="52"/>
    </location>
</feature>
<reference evidence="2 3" key="1">
    <citation type="submission" date="2017-11" db="EMBL/GenBank/DDBJ databases">
        <title>Draft Genome Sequence of Methylobacter psychrotolerans Sph1T, an Obligate Methanotroph from Low-Temperature Environments.</title>
        <authorList>
            <person name="Oshkin I.Y."/>
            <person name="Miroshnikov K."/>
            <person name="Belova S.E."/>
            <person name="Korzhenkov A."/>
            <person name="Toshchakov S.V."/>
            <person name="Dedysh S.N."/>
        </authorList>
    </citation>
    <scope>NUCLEOTIDE SEQUENCE [LARGE SCALE GENOMIC DNA]</scope>
    <source>
        <strain evidence="2 3">Sph1</strain>
    </source>
</reference>
<comment type="caution">
    <text evidence="2">The sequence shown here is derived from an EMBL/GenBank/DDBJ whole genome shotgun (WGS) entry which is preliminary data.</text>
</comment>
<proteinExistence type="predicted"/>
<dbReference type="EMBL" id="PGFZ01000001">
    <property type="protein sequence ID" value="POZ53271.1"/>
    <property type="molecule type" value="Genomic_DNA"/>
</dbReference>
<name>A0A2S5CR12_9GAMM</name>